<keyword evidence="3" id="KW-1185">Reference proteome</keyword>
<protein>
    <submittedName>
        <fullName evidence="2">Uncharacterized protein</fullName>
    </submittedName>
</protein>
<keyword evidence="1" id="KW-0732">Signal</keyword>
<dbReference type="Proteomes" id="UP001634394">
    <property type="component" value="Unassembled WGS sequence"/>
</dbReference>
<proteinExistence type="predicted"/>
<evidence type="ECO:0000256" key="1">
    <source>
        <dbReference type="SAM" id="SignalP"/>
    </source>
</evidence>
<gene>
    <name evidence="2" type="ORF">ACJMK2_021544</name>
</gene>
<dbReference type="EMBL" id="JBJQND010000018">
    <property type="protein sequence ID" value="KAL3836091.1"/>
    <property type="molecule type" value="Genomic_DNA"/>
</dbReference>
<comment type="caution">
    <text evidence="2">The sequence shown here is derived from an EMBL/GenBank/DDBJ whole genome shotgun (WGS) entry which is preliminary data.</text>
</comment>
<sequence>MMYIGIALSVLLVAIHCVEAEDVVNTLAESNQFTAGNTKCRGNDVCRNQQNKNYHWCYTDYSDNWDYCCTSQCVYAGATYLWCQSGAWWQYCGHNGTTDIQGRPCIKTAPCGVHKNDLISSNKYYWCYVDLNGNWDFCCAPHSKCKDISDSYGWCYIDASKEIYVRKTCKQME</sequence>
<name>A0ABD3TGE8_SINWO</name>
<feature type="signal peptide" evidence="1">
    <location>
        <begin position="1"/>
        <end position="20"/>
    </location>
</feature>
<reference evidence="2 3" key="1">
    <citation type="submission" date="2024-11" db="EMBL/GenBank/DDBJ databases">
        <title>Chromosome-level genome assembly of the freshwater bivalve Anodonta woodiana.</title>
        <authorList>
            <person name="Chen X."/>
        </authorList>
    </citation>
    <scope>NUCLEOTIDE SEQUENCE [LARGE SCALE GENOMIC DNA]</scope>
    <source>
        <strain evidence="2">MN2024</strain>
        <tissue evidence="2">Gills</tissue>
    </source>
</reference>
<dbReference type="AlphaFoldDB" id="A0ABD3TGE8"/>
<evidence type="ECO:0000313" key="3">
    <source>
        <dbReference type="Proteomes" id="UP001634394"/>
    </source>
</evidence>
<feature type="chain" id="PRO_5044741911" evidence="1">
    <location>
        <begin position="21"/>
        <end position="173"/>
    </location>
</feature>
<accession>A0ABD3TGE8</accession>
<evidence type="ECO:0000313" key="2">
    <source>
        <dbReference type="EMBL" id="KAL3836091.1"/>
    </source>
</evidence>
<organism evidence="2 3">
    <name type="scientific">Sinanodonta woodiana</name>
    <name type="common">Chinese pond mussel</name>
    <name type="synonym">Anodonta woodiana</name>
    <dbReference type="NCBI Taxonomy" id="1069815"/>
    <lineage>
        <taxon>Eukaryota</taxon>
        <taxon>Metazoa</taxon>
        <taxon>Spiralia</taxon>
        <taxon>Lophotrochozoa</taxon>
        <taxon>Mollusca</taxon>
        <taxon>Bivalvia</taxon>
        <taxon>Autobranchia</taxon>
        <taxon>Heteroconchia</taxon>
        <taxon>Palaeoheterodonta</taxon>
        <taxon>Unionida</taxon>
        <taxon>Unionoidea</taxon>
        <taxon>Unionidae</taxon>
        <taxon>Unioninae</taxon>
        <taxon>Sinanodonta</taxon>
    </lineage>
</organism>